<dbReference type="Pfam" id="PF13561">
    <property type="entry name" value="adh_short_C2"/>
    <property type="match status" value="1"/>
</dbReference>
<dbReference type="InterPro" id="IPR036291">
    <property type="entry name" value="NAD(P)-bd_dom_sf"/>
</dbReference>
<dbReference type="PRINTS" id="PR00081">
    <property type="entry name" value="GDHRDH"/>
</dbReference>
<keyword evidence="2" id="KW-1185">Reference proteome</keyword>
<protein>
    <submittedName>
        <fullName evidence="1">SDR family NAD(P)-dependent oxidoreductase</fullName>
    </submittedName>
</protein>
<dbReference type="Gene3D" id="3.40.50.720">
    <property type="entry name" value="NAD(P)-binding Rossmann-like Domain"/>
    <property type="match status" value="1"/>
</dbReference>
<dbReference type="SUPFAM" id="SSF51735">
    <property type="entry name" value="NAD(P)-binding Rossmann-fold domains"/>
    <property type="match status" value="1"/>
</dbReference>
<dbReference type="EMBL" id="JAHZSS010000014">
    <property type="protein sequence ID" value="MBW8191772.1"/>
    <property type="molecule type" value="Genomic_DNA"/>
</dbReference>
<name>A0ABS7EHF6_9GAMM</name>
<comment type="caution">
    <text evidence="1">The sequence shown here is derived from an EMBL/GenBank/DDBJ whole genome shotgun (WGS) entry which is preliminary data.</text>
</comment>
<dbReference type="InterPro" id="IPR051468">
    <property type="entry name" value="Fungal_SecMetab_SDRs"/>
</dbReference>
<dbReference type="InterPro" id="IPR002347">
    <property type="entry name" value="SDR_fam"/>
</dbReference>
<dbReference type="PANTHER" id="PTHR43544:SF12">
    <property type="entry name" value="NAD(P)-BINDING ROSSMANN-FOLD SUPERFAMILY PROTEIN"/>
    <property type="match status" value="1"/>
</dbReference>
<proteinExistence type="predicted"/>
<evidence type="ECO:0000313" key="1">
    <source>
        <dbReference type="EMBL" id="MBW8191772.1"/>
    </source>
</evidence>
<gene>
    <name evidence="1" type="ORF">K0504_12065</name>
</gene>
<reference evidence="1" key="1">
    <citation type="submission" date="2021-07" db="EMBL/GenBank/DDBJ databases">
        <title>Neiella marina sp. nov., isolated from the intestinal content of sea cucumber Apostichopus japonicus.</title>
        <authorList>
            <person name="Bai X."/>
        </authorList>
    </citation>
    <scope>NUCLEOTIDE SEQUENCE</scope>
    <source>
        <strain evidence="1">126</strain>
    </source>
</reference>
<evidence type="ECO:0000313" key="2">
    <source>
        <dbReference type="Proteomes" id="UP001166251"/>
    </source>
</evidence>
<dbReference type="Proteomes" id="UP001166251">
    <property type="component" value="Unassembled WGS sequence"/>
</dbReference>
<sequence length="237" mass="26448">MLVLITGASGAIGRSLVDYYQARSHQVIAVVRGEDSSQNDDNSMSVTWVENCPPARYRELLSPMFQHQLPDAVFHCCGVLHNERHMPEKALKQFSAEQFVDNFQANCLSSMLLLQALEPFLNRQSKLSIMLLSAKVGSITDNYLGGWYSYRMSKAALNMAIKTVAIEWQRRFPKVVVNSVHPGTTDSALSKPFQLNIPQQKLASSDTTATRLAQLSQSLTPQQSGHLLYWDGSTIPF</sequence>
<dbReference type="PANTHER" id="PTHR43544">
    <property type="entry name" value="SHORT-CHAIN DEHYDROGENASE/REDUCTASE"/>
    <property type="match status" value="1"/>
</dbReference>
<dbReference type="RefSeq" id="WP_220104448.1">
    <property type="nucleotide sequence ID" value="NZ_JAHZSS010000014.1"/>
</dbReference>
<accession>A0ABS7EHF6</accession>
<organism evidence="1 2">
    <name type="scientific">Neiella holothuriorum</name>
    <dbReference type="NCBI Taxonomy" id="2870530"/>
    <lineage>
        <taxon>Bacteria</taxon>
        <taxon>Pseudomonadati</taxon>
        <taxon>Pseudomonadota</taxon>
        <taxon>Gammaproteobacteria</taxon>
        <taxon>Alteromonadales</taxon>
        <taxon>Echinimonadaceae</taxon>
        <taxon>Neiella</taxon>
    </lineage>
</organism>